<dbReference type="EMBL" id="JTDE01007887">
    <property type="protein sequence ID" value="KAF7236173.1"/>
    <property type="molecule type" value="Genomic_DNA"/>
</dbReference>
<feature type="non-terminal residue" evidence="2">
    <location>
        <position position="411"/>
    </location>
</feature>
<sequence>KSVARVSTSRIAPPRPPLPSSFSSDSQSVVHFTRNSHTKLPTTDVQSPEPSSSSLMGYLKSFFYSNSASSGPAPQLRSQTSALIETPTLPAASSAETNDHTGPHELSHLNPHLFAAKLPHDADVSSGKHPSTAHPFGSVASTSQDPLAGNSITGYLSSSDDSVPEEDSKSTSGSHSSDTQCLKEPFQPLVPGKHIPGMISFANQQSKFVSPCSTSHPLTEASKNVMPTLLSSAPGLSQLSSPPSVDSLPADQLSADSATAVIQCSKKIAPALTCESASYEALSATVTNLDKTPTGLSSHPPSKSVDGQDAQPPIELTSTFDDRTPFCVSSNETPEANRMDRLRALSFCIGQPNPDETTSDRRQTCQQNTYVQQMALLADTERLFRLKSMCDSSEKQYLDVLDNVEDFYALV</sequence>
<keyword evidence="3" id="KW-1185">Reference proteome</keyword>
<evidence type="ECO:0000313" key="2">
    <source>
        <dbReference type="EMBL" id="KAF7236173.1"/>
    </source>
</evidence>
<feature type="non-terminal residue" evidence="2">
    <location>
        <position position="1"/>
    </location>
</feature>
<feature type="region of interest" description="Disordered" evidence="1">
    <location>
        <begin position="67"/>
        <end position="188"/>
    </location>
</feature>
<feature type="region of interest" description="Disordered" evidence="1">
    <location>
        <begin position="1"/>
        <end position="52"/>
    </location>
</feature>
<feature type="compositionally biased region" description="Polar residues" evidence="1">
    <location>
        <begin position="29"/>
        <end position="52"/>
    </location>
</feature>
<gene>
    <name evidence="2" type="ORF">EG68_11389</name>
</gene>
<reference evidence="2" key="1">
    <citation type="submission" date="2019-07" db="EMBL/GenBank/DDBJ databases">
        <title>Annotation for the trematode Paragonimus miyazaki's.</title>
        <authorList>
            <person name="Choi Y.-J."/>
        </authorList>
    </citation>
    <scope>NUCLEOTIDE SEQUENCE</scope>
    <source>
        <strain evidence="2">Japan</strain>
    </source>
</reference>
<feature type="compositionally biased region" description="Polar residues" evidence="1">
    <location>
        <begin position="67"/>
        <end position="83"/>
    </location>
</feature>
<organism evidence="2 3">
    <name type="scientific">Paragonimus skrjabini miyazakii</name>
    <dbReference type="NCBI Taxonomy" id="59628"/>
    <lineage>
        <taxon>Eukaryota</taxon>
        <taxon>Metazoa</taxon>
        <taxon>Spiralia</taxon>
        <taxon>Lophotrochozoa</taxon>
        <taxon>Platyhelminthes</taxon>
        <taxon>Trematoda</taxon>
        <taxon>Digenea</taxon>
        <taxon>Plagiorchiida</taxon>
        <taxon>Troglotremata</taxon>
        <taxon>Troglotrematidae</taxon>
        <taxon>Paragonimus</taxon>
    </lineage>
</organism>
<feature type="compositionally biased region" description="Polar residues" evidence="1">
    <location>
        <begin position="1"/>
        <end position="10"/>
    </location>
</feature>
<name>A0A8S9YEJ4_9TREM</name>
<proteinExistence type="predicted"/>
<evidence type="ECO:0000313" key="3">
    <source>
        <dbReference type="Proteomes" id="UP000822476"/>
    </source>
</evidence>
<comment type="caution">
    <text evidence="2">The sequence shown here is derived from an EMBL/GenBank/DDBJ whole genome shotgun (WGS) entry which is preliminary data.</text>
</comment>
<dbReference type="AlphaFoldDB" id="A0A8S9YEJ4"/>
<evidence type="ECO:0000256" key="1">
    <source>
        <dbReference type="SAM" id="MobiDB-lite"/>
    </source>
</evidence>
<feature type="compositionally biased region" description="Basic and acidic residues" evidence="1">
    <location>
        <begin position="97"/>
        <end position="107"/>
    </location>
</feature>
<feature type="compositionally biased region" description="Polar residues" evidence="1">
    <location>
        <begin position="139"/>
        <end position="156"/>
    </location>
</feature>
<protein>
    <submittedName>
        <fullName evidence="2">Uncharacterized protein</fullName>
    </submittedName>
</protein>
<dbReference type="Proteomes" id="UP000822476">
    <property type="component" value="Unassembled WGS sequence"/>
</dbReference>
<dbReference type="OrthoDB" id="346907at2759"/>
<accession>A0A8S9YEJ4</accession>